<protein>
    <submittedName>
        <fullName evidence="2">Uncharacterized protein</fullName>
    </submittedName>
</protein>
<sequence length="258" mass="28887">MNWINRKTCLKWLKPIFLVLIGAIVGSGGLVLYFCFSNTTIKATNEYDPWLISYYLFQIIGAIGTMMAVVVALSKEAIMKWLYSPSLEISLVDNGVTENIPDTQKVPVATSFECLACIDNKGSLAALGCRVYVSDIKHGKNKANVKSIKNLKSKQLQWTSSGVDVPIGIPSKIRLFEVINPNSIGTPGENSSEKPRILFNGLELKNNQSEKGYWIIEYYISCRNGKVSKFSLNVEWNGEFKSRTTDMEEVLNVEINRK</sequence>
<organism evidence="2 3">
    <name type="scientific">Bacteroides ovatus</name>
    <dbReference type="NCBI Taxonomy" id="28116"/>
    <lineage>
        <taxon>Bacteria</taxon>
        <taxon>Pseudomonadati</taxon>
        <taxon>Bacteroidota</taxon>
        <taxon>Bacteroidia</taxon>
        <taxon>Bacteroidales</taxon>
        <taxon>Bacteroidaceae</taxon>
        <taxon>Bacteroides</taxon>
    </lineage>
</organism>
<feature type="transmembrane region" description="Helical" evidence="1">
    <location>
        <begin position="12"/>
        <end position="34"/>
    </location>
</feature>
<dbReference type="RefSeq" id="WP_118023719.1">
    <property type="nucleotide sequence ID" value="NZ_JAQCPI010000012.1"/>
</dbReference>
<keyword evidence="1" id="KW-0472">Membrane</keyword>
<keyword evidence="1" id="KW-0812">Transmembrane</keyword>
<proteinExistence type="predicted"/>
<comment type="caution">
    <text evidence="2">The sequence shown here is derived from an EMBL/GenBank/DDBJ whole genome shotgun (WGS) entry which is preliminary data.</text>
</comment>
<reference evidence="2 3" key="1">
    <citation type="submission" date="2018-08" db="EMBL/GenBank/DDBJ databases">
        <title>A genome reference for cultivated species of the human gut microbiota.</title>
        <authorList>
            <person name="Zou Y."/>
            <person name="Xue W."/>
            <person name="Luo G."/>
        </authorList>
    </citation>
    <scope>NUCLEOTIDE SEQUENCE [LARGE SCALE GENOMIC DNA]</scope>
    <source>
        <strain evidence="2 3">AF04-46</strain>
    </source>
</reference>
<accession>A0A413EW96</accession>
<evidence type="ECO:0000313" key="3">
    <source>
        <dbReference type="Proteomes" id="UP000286031"/>
    </source>
</evidence>
<gene>
    <name evidence="2" type="ORF">DWV35_05370</name>
</gene>
<dbReference type="EMBL" id="QSBI01000004">
    <property type="protein sequence ID" value="RGX12135.1"/>
    <property type="molecule type" value="Genomic_DNA"/>
</dbReference>
<dbReference type="AlphaFoldDB" id="A0A413EW96"/>
<evidence type="ECO:0000313" key="2">
    <source>
        <dbReference type="EMBL" id="RGX12135.1"/>
    </source>
</evidence>
<name>A0A413EW96_BACOV</name>
<dbReference type="Proteomes" id="UP000286031">
    <property type="component" value="Unassembled WGS sequence"/>
</dbReference>
<keyword evidence="1" id="KW-1133">Transmembrane helix</keyword>
<feature type="transmembrane region" description="Helical" evidence="1">
    <location>
        <begin position="54"/>
        <end position="73"/>
    </location>
</feature>
<evidence type="ECO:0000256" key="1">
    <source>
        <dbReference type="SAM" id="Phobius"/>
    </source>
</evidence>